<evidence type="ECO:0000313" key="3">
    <source>
        <dbReference type="EMBL" id="CDW86501.1"/>
    </source>
</evidence>
<evidence type="ECO:0000313" key="4">
    <source>
        <dbReference type="Proteomes" id="UP000039865"/>
    </source>
</evidence>
<evidence type="ECO:0000256" key="1">
    <source>
        <dbReference type="SAM" id="MobiDB-lite"/>
    </source>
</evidence>
<gene>
    <name evidence="3" type="primary">Contig8731.g9322</name>
    <name evidence="3" type="ORF">STYLEM_15596</name>
</gene>
<dbReference type="AlphaFoldDB" id="A0A078AWS2"/>
<keyword evidence="4" id="KW-1185">Reference proteome</keyword>
<sequence>MNFTSNLQVNNLFKGLTQSLQAQQSQQAQAIKLEDLINKYTGLGRIEKDVIFNYVKNGESQVKQRKDYITNVIIIFNSFFEYGFLHKSISSSSGKSSSYADEWADGDDSNQLGRVEHYWEYMTVQFTDLDTVRYINFYYEEASNNREKALGWILLALNQKDELQRVVMEIFSCIPILQLYSKQDSYLWANRKEILECIDLVNQKSMYNPCPLLDNYIEFGKKKEEKKVNQNFLAFLENEEDEEQIVIQTSARRPEKQNSPISTQNKSQDGSGSKKDQLSNKSALKQYISQSDGGNNLKDQQEDIIGARFQKQNQQFKQEHDDEQSSVVFDPKNSLNNSKDHEDQASSQSQIFRIKTSRNEVGSFAHSSGGESQINIKQHNYGTVSAVNNNLYQIDRQLERQSNQSSRNEANEFTPRKHTETLIINYDRISLSSMNESNFRQNFNQVSNSHVTIANSRLNLFSNNEILAENNPSKSPSPEQTSKVNFNYDTNISPNNKGWLTIRDNNPFQPVQELEDIFKANLSQKFFINEMPTKDNRINDTSFNTRSVHSVKYNDAFKNKTQREYRDSQYSDQNENQQSIGLEDSRRIIDKILNEENINVPQEFRKQFKMIYKDLSGNKYKQDLKNSELVFFNEYYDKFKILEYTYQKKTIFMKKKDQIVTYIYILTHILEIKRKKYRQYLWVMLKKFTTTKVVWIHLKKALLLFLFGLYLQKMYG</sequence>
<dbReference type="EMBL" id="CCKQ01014709">
    <property type="protein sequence ID" value="CDW86501.1"/>
    <property type="molecule type" value="Genomic_DNA"/>
</dbReference>
<organism evidence="3 4">
    <name type="scientific">Stylonychia lemnae</name>
    <name type="common">Ciliate</name>
    <dbReference type="NCBI Taxonomy" id="5949"/>
    <lineage>
        <taxon>Eukaryota</taxon>
        <taxon>Sar</taxon>
        <taxon>Alveolata</taxon>
        <taxon>Ciliophora</taxon>
        <taxon>Intramacronucleata</taxon>
        <taxon>Spirotrichea</taxon>
        <taxon>Stichotrichia</taxon>
        <taxon>Sporadotrichida</taxon>
        <taxon>Oxytrichidae</taxon>
        <taxon>Stylonychinae</taxon>
        <taxon>Stylonychia</taxon>
    </lineage>
</organism>
<keyword evidence="2" id="KW-1133">Transmembrane helix</keyword>
<feature type="transmembrane region" description="Helical" evidence="2">
    <location>
        <begin position="693"/>
        <end position="711"/>
    </location>
</feature>
<dbReference type="Proteomes" id="UP000039865">
    <property type="component" value="Unassembled WGS sequence"/>
</dbReference>
<name>A0A078AWS2_STYLE</name>
<feature type="compositionally biased region" description="Polar residues" evidence="1">
    <location>
        <begin position="249"/>
        <end position="271"/>
    </location>
</feature>
<accession>A0A078AWS2</accession>
<reference evidence="3 4" key="1">
    <citation type="submission" date="2014-06" db="EMBL/GenBank/DDBJ databases">
        <authorList>
            <person name="Swart Estienne"/>
        </authorList>
    </citation>
    <scope>NUCLEOTIDE SEQUENCE [LARGE SCALE GENOMIC DNA]</scope>
    <source>
        <strain evidence="3 4">130c</strain>
    </source>
</reference>
<keyword evidence="2" id="KW-0812">Transmembrane</keyword>
<feature type="region of interest" description="Disordered" evidence="1">
    <location>
        <begin position="249"/>
        <end position="281"/>
    </location>
</feature>
<evidence type="ECO:0000256" key="2">
    <source>
        <dbReference type="SAM" id="Phobius"/>
    </source>
</evidence>
<protein>
    <submittedName>
        <fullName evidence="3">Uncharacterized protein</fullName>
    </submittedName>
</protein>
<keyword evidence="2" id="KW-0472">Membrane</keyword>
<proteinExistence type="predicted"/>
<dbReference type="InParanoid" id="A0A078AWS2"/>
<feature type="region of interest" description="Disordered" evidence="1">
    <location>
        <begin position="312"/>
        <end position="351"/>
    </location>
</feature>